<dbReference type="Proteomes" id="UP001634393">
    <property type="component" value="Unassembled WGS sequence"/>
</dbReference>
<name>A0ABD3UNG3_9LAMI</name>
<comment type="caution">
    <text evidence="1">The sequence shown here is derived from an EMBL/GenBank/DDBJ whole genome shotgun (WGS) entry which is preliminary data.</text>
</comment>
<keyword evidence="2" id="KW-1185">Reference proteome</keyword>
<evidence type="ECO:0000313" key="2">
    <source>
        <dbReference type="Proteomes" id="UP001634393"/>
    </source>
</evidence>
<gene>
    <name evidence="1" type="ORF">ACJIZ3_012393</name>
</gene>
<dbReference type="AlphaFoldDB" id="A0ABD3UNG3"/>
<sequence>MIMIMTNSQSFLGSGFLKSSKLGEDFLPFRIIKGKRSLAQLWVAGAPQVGAATTAAFDVLISNMFPSKSLGGGPPIPCFRRIHLSLSGFFTNALYKCTNINPTIITNTKWATNFSENSISIPN</sequence>
<evidence type="ECO:0000313" key="1">
    <source>
        <dbReference type="EMBL" id="KAL3850511.1"/>
    </source>
</evidence>
<accession>A0ABD3UNG3</accession>
<organism evidence="1 2">
    <name type="scientific">Penstemon smallii</name>
    <dbReference type="NCBI Taxonomy" id="265156"/>
    <lineage>
        <taxon>Eukaryota</taxon>
        <taxon>Viridiplantae</taxon>
        <taxon>Streptophyta</taxon>
        <taxon>Embryophyta</taxon>
        <taxon>Tracheophyta</taxon>
        <taxon>Spermatophyta</taxon>
        <taxon>Magnoliopsida</taxon>
        <taxon>eudicotyledons</taxon>
        <taxon>Gunneridae</taxon>
        <taxon>Pentapetalae</taxon>
        <taxon>asterids</taxon>
        <taxon>lamiids</taxon>
        <taxon>Lamiales</taxon>
        <taxon>Plantaginaceae</taxon>
        <taxon>Cheloneae</taxon>
        <taxon>Penstemon</taxon>
    </lineage>
</organism>
<proteinExistence type="predicted"/>
<dbReference type="EMBL" id="JBJXBP010000001">
    <property type="protein sequence ID" value="KAL3850511.1"/>
    <property type="molecule type" value="Genomic_DNA"/>
</dbReference>
<protein>
    <submittedName>
        <fullName evidence="1">Uncharacterized protein</fullName>
    </submittedName>
</protein>
<reference evidence="1 2" key="1">
    <citation type="submission" date="2024-12" db="EMBL/GenBank/DDBJ databases">
        <title>The unique morphological basis and parallel evolutionary history of personate flowers in Penstemon.</title>
        <authorList>
            <person name="Depatie T.H."/>
            <person name="Wessinger C.A."/>
        </authorList>
    </citation>
    <scope>NUCLEOTIDE SEQUENCE [LARGE SCALE GENOMIC DNA]</scope>
    <source>
        <strain evidence="1">WTNN_2</strain>
        <tissue evidence="1">Leaf</tissue>
    </source>
</reference>